<dbReference type="EMBL" id="BAAALS010000020">
    <property type="protein sequence ID" value="GAA1764538.1"/>
    <property type="molecule type" value="Genomic_DNA"/>
</dbReference>
<proteinExistence type="predicted"/>
<dbReference type="Pfam" id="PF00583">
    <property type="entry name" value="Acetyltransf_1"/>
    <property type="match status" value="1"/>
</dbReference>
<evidence type="ECO:0000313" key="3">
    <source>
        <dbReference type="Proteomes" id="UP001500655"/>
    </source>
</evidence>
<protein>
    <recommendedName>
        <fullName evidence="1">N-acetyltransferase domain-containing protein</fullName>
    </recommendedName>
</protein>
<gene>
    <name evidence="2" type="ORF">GCM10009681_39530</name>
</gene>
<evidence type="ECO:0000259" key="1">
    <source>
        <dbReference type="PROSITE" id="PS51186"/>
    </source>
</evidence>
<dbReference type="Gene3D" id="3.40.630.30">
    <property type="match status" value="1"/>
</dbReference>
<dbReference type="SUPFAM" id="SSF55729">
    <property type="entry name" value="Acyl-CoA N-acyltransferases (Nat)"/>
    <property type="match status" value="1"/>
</dbReference>
<reference evidence="3" key="1">
    <citation type="journal article" date="2019" name="Int. J. Syst. Evol. Microbiol.">
        <title>The Global Catalogue of Microorganisms (GCM) 10K type strain sequencing project: providing services to taxonomists for standard genome sequencing and annotation.</title>
        <authorList>
            <consortium name="The Broad Institute Genomics Platform"/>
            <consortium name="The Broad Institute Genome Sequencing Center for Infectious Disease"/>
            <person name="Wu L."/>
            <person name="Ma J."/>
        </authorList>
    </citation>
    <scope>NUCLEOTIDE SEQUENCE [LARGE SCALE GENOMIC DNA]</scope>
    <source>
        <strain evidence="3">JCM 13249</strain>
    </source>
</reference>
<dbReference type="InterPro" id="IPR000182">
    <property type="entry name" value="GNAT_dom"/>
</dbReference>
<comment type="caution">
    <text evidence="2">The sequence shown here is derived from an EMBL/GenBank/DDBJ whole genome shotgun (WGS) entry which is preliminary data.</text>
</comment>
<feature type="domain" description="N-acetyltransferase" evidence="1">
    <location>
        <begin position="5"/>
        <end position="149"/>
    </location>
</feature>
<evidence type="ECO:0000313" key="2">
    <source>
        <dbReference type="EMBL" id="GAA1764538.1"/>
    </source>
</evidence>
<sequence length="318" mass="33248">MIESIDYRPSYELDADLAELAYAAVRGWPDQQAITPAMIRSRLRPTGTTATTLLVVRDGGRLVAAAAMLWPATLEATGELIGPLVHPSARGAGLGTAVLRAAAAVADARPGIRFTTGPIPESRSVGWNLFEKAGWHPLHTANLLAAALPVAEEPPAPSGVQVRAARPGEYLNRAVADLILSAYPHCGHADARDMFVRWTTDERYRPDGLLLAGDERGLSGAALVYPQSDEDVSGPPEAVIADLVVHPHLDSATASAVRAALAAAAARVSASFGAVVARTVAPCPFVCDALASVGFRQVDQVRYYGQPASRPVASAALG</sequence>
<dbReference type="PROSITE" id="PS51186">
    <property type="entry name" value="GNAT"/>
    <property type="match status" value="1"/>
</dbReference>
<name>A0ABP4WZV6_9ACTN</name>
<organism evidence="2 3">
    <name type="scientific">Luedemannella helvata</name>
    <dbReference type="NCBI Taxonomy" id="349315"/>
    <lineage>
        <taxon>Bacteria</taxon>
        <taxon>Bacillati</taxon>
        <taxon>Actinomycetota</taxon>
        <taxon>Actinomycetes</taxon>
        <taxon>Micromonosporales</taxon>
        <taxon>Micromonosporaceae</taxon>
        <taxon>Luedemannella</taxon>
    </lineage>
</organism>
<dbReference type="Proteomes" id="UP001500655">
    <property type="component" value="Unassembled WGS sequence"/>
</dbReference>
<dbReference type="RefSeq" id="WP_344083920.1">
    <property type="nucleotide sequence ID" value="NZ_BAAALS010000020.1"/>
</dbReference>
<keyword evidence="3" id="KW-1185">Reference proteome</keyword>
<dbReference type="InterPro" id="IPR016181">
    <property type="entry name" value="Acyl_CoA_acyltransferase"/>
</dbReference>
<dbReference type="CDD" id="cd04301">
    <property type="entry name" value="NAT_SF"/>
    <property type="match status" value="1"/>
</dbReference>
<accession>A0ABP4WZV6</accession>